<gene>
    <name evidence="4" type="ORF">HHL28_05185</name>
</gene>
<accession>A0A858R5A5</accession>
<dbReference type="Proteomes" id="UP000501891">
    <property type="component" value="Chromosome"/>
</dbReference>
<evidence type="ECO:0000256" key="1">
    <source>
        <dbReference type="ARBA" id="ARBA00000022"/>
    </source>
</evidence>
<dbReference type="Gene3D" id="1.10.357.40">
    <property type="entry name" value="YbiA-like"/>
    <property type="match status" value="1"/>
</dbReference>
<keyword evidence="5" id="KW-1185">Reference proteome</keyword>
<comment type="catalytic activity">
    <reaction evidence="2">
        <text>2,5-diamino-6-hydroxy-4-(5-phosphoribosylamino)-pyrimidine + H2O = 2,5,6-triamino-4-hydroxypyrimidine + D-ribose 5-phosphate</text>
        <dbReference type="Rhea" id="RHEA:23436"/>
        <dbReference type="ChEBI" id="CHEBI:15377"/>
        <dbReference type="ChEBI" id="CHEBI:58614"/>
        <dbReference type="ChEBI" id="CHEBI:78346"/>
        <dbReference type="ChEBI" id="CHEBI:137796"/>
    </reaction>
</comment>
<reference evidence="4" key="1">
    <citation type="submission" date="2020-04" db="EMBL/GenBank/DDBJ databases">
        <title>A desert anoxygenic phototrophic bacterium fixes CO2 using RubisCO under aerobic conditions.</title>
        <authorList>
            <person name="Tang K."/>
        </authorList>
    </citation>
    <scope>NUCLEOTIDE SEQUENCE [LARGE SCALE GENOMIC DNA]</scope>
    <source>
        <strain evidence="4">MIMtkB3</strain>
    </source>
</reference>
<evidence type="ECO:0000313" key="5">
    <source>
        <dbReference type="Proteomes" id="UP000501891"/>
    </source>
</evidence>
<name>A0A858R5A5_9PROT</name>
<feature type="domain" description="NADAR" evidence="3">
    <location>
        <begin position="10"/>
        <end position="154"/>
    </location>
</feature>
<evidence type="ECO:0000256" key="2">
    <source>
        <dbReference type="ARBA" id="ARBA00000751"/>
    </source>
</evidence>
<dbReference type="InterPro" id="IPR012816">
    <property type="entry name" value="NADAR"/>
</dbReference>
<dbReference type="CDD" id="cd15457">
    <property type="entry name" value="NADAR"/>
    <property type="match status" value="1"/>
</dbReference>
<proteinExistence type="predicted"/>
<evidence type="ECO:0000259" key="3">
    <source>
        <dbReference type="Pfam" id="PF08719"/>
    </source>
</evidence>
<dbReference type="InterPro" id="IPR037238">
    <property type="entry name" value="YbiA-like_sf"/>
</dbReference>
<comment type="catalytic activity">
    <reaction evidence="1">
        <text>5-amino-6-(5-phospho-D-ribosylamino)uracil + H2O = 5,6-diaminouracil + D-ribose 5-phosphate</text>
        <dbReference type="Rhea" id="RHEA:55020"/>
        <dbReference type="ChEBI" id="CHEBI:15377"/>
        <dbReference type="ChEBI" id="CHEBI:46252"/>
        <dbReference type="ChEBI" id="CHEBI:58453"/>
        <dbReference type="ChEBI" id="CHEBI:78346"/>
    </reaction>
</comment>
<sequence length="177" mass="20252">MAERFTFFWNGPFSQWHRSPFCLDGILYVTAEQYMMASKARLFGDDVRLRQILEADHPRDQKALGRKVSGFDQQVWDRHAREIVYRGNRAKFTTHRDLLRQLLDTAGTILVEASPLDTVWGIGLAADDPDATVPSRWRGKNWLGETLTRLRDDLLAEQAEGGIPELVARAGRKERKG</sequence>
<organism evidence="4 5">
    <name type="scientific">Aerophototrophica crusticola</name>
    <dbReference type="NCBI Taxonomy" id="1709002"/>
    <lineage>
        <taxon>Bacteria</taxon>
        <taxon>Pseudomonadati</taxon>
        <taxon>Pseudomonadota</taxon>
        <taxon>Alphaproteobacteria</taxon>
        <taxon>Rhodospirillales</taxon>
        <taxon>Rhodospirillaceae</taxon>
        <taxon>Aerophototrophica</taxon>
    </lineage>
</organism>
<dbReference type="SUPFAM" id="SSF143990">
    <property type="entry name" value="YbiA-like"/>
    <property type="match status" value="1"/>
</dbReference>
<dbReference type="EMBL" id="CP051775">
    <property type="protein sequence ID" value="QJE72571.1"/>
    <property type="molecule type" value="Genomic_DNA"/>
</dbReference>
<protein>
    <submittedName>
        <fullName evidence="4">NADAR family protein</fullName>
    </submittedName>
</protein>
<dbReference type="NCBIfam" id="TIGR02464">
    <property type="entry name" value="ribofla_fusion"/>
    <property type="match status" value="1"/>
</dbReference>
<dbReference type="KEGG" id="acru:HHL28_05185"/>
<dbReference type="AlphaFoldDB" id="A0A858R5A5"/>
<dbReference type="Pfam" id="PF08719">
    <property type="entry name" value="NADAR"/>
    <property type="match status" value="1"/>
</dbReference>
<evidence type="ECO:0000313" key="4">
    <source>
        <dbReference type="EMBL" id="QJE72571.1"/>
    </source>
</evidence>